<keyword evidence="2" id="KW-1185">Reference proteome</keyword>
<dbReference type="AlphaFoldDB" id="A0ABD2PIL9"/>
<proteinExistence type="predicted"/>
<evidence type="ECO:0008006" key="3">
    <source>
        <dbReference type="Google" id="ProtNLM"/>
    </source>
</evidence>
<organism evidence="1 2">
    <name type="scientific">Cichlidogyrus casuarinus</name>
    <dbReference type="NCBI Taxonomy" id="1844966"/>
    <lineage>
        <taxon>Eukaryota</taxon>
        <taxon>Metazoa</taxon>
        <taxon>Spiralia</taxon>
        <taxon>Lophotrochozoa</taxon>
        <taxon>Platyhelminthes</taxon>
        <taxon>Monogenea</taxon>
        <taxon>Monopisthocotylea</taxon>
        <taxon>Dactylogyridea</taxon>
        <taxon>Ancyrocephalidae</taxon>
        <taxon>Cichlidogyrus</taxon>
    </lineage>
</organism>
<protein>
    <recommendedName>
        <fullName evidence="3">Transposase</fullName>
    </recommendedName>
</protein>
<accession>A0ABD2PIL9</accession>
<dbReference type="Proteomes" id="UP001626550">
    <property type="component" value="Unassembled WGS sequence"/>
</dbReference>
<comment type="caution">
    <text evidence="1">The sequence shown here is derived from an EMBL/GenBank/DDBJ whole genome shotgun (WGS) entry which is preliminary data.</text>
</comment>
<reference evidence="1 2" key="1">
    <citation type="submission" date="2024-11" db="EMBL/GenBank/DDBJ databases">
        <title>Adaptive evolution of stress response genes in parasites aligns with host niche diversity.</title>
        <authorList>
            <person name="Hahn C."/>
            <person name="Resl P."/>
        </authorList>
    </citation>
    <scope>NUCLEOTIDE SEQUENCE [LARGE SCALE GENOMIC DNA]</scope>
    <source>
        <strain evidence="1">EGGRZ-B1_66</strain>
        <tissue evidence="1">Body</tissue>
    </source>
</reference>
<name>A0ABD2PIL9_9PLAT</name>
<gene>
    <name evidence="1" type="ORF">Ciccas_014578</name>
</gene>
<dbReference type="InterPro" id="IPR036397">
    <property type="entry name" value="RNaseH_sf"/>
</dbReference>
<dbReference type="EMBL" id="JBJKFK010009015">
    <property type="protein sequence ID" value="KAL3306924.1"/>
    <property type="molecule type" value="Genomic_DNA"/>
</dbReference>
<sequence>MTLSDEKVQLVVNALQLGRTRKEIVGWLGVTASTVARIARTERLVGNRVICSGRRPQITAVEVQEVIDFMLGPGAFLSWTQVTEHFGNAWSHDAMSKRVRDRGFIKKSAARKFELNQRLILTRYAWAVSVSETHPRIGFWRSVWFIDEVSFEVLPAEQYRKVLAPINSNQHQRPYKRLVGRTEKIHCLVAISYPDRVKYAFVNGTLDIAEYARILDNLFPVGDRQNVILVQDQAPAHTGLERRQFLRNPR</sequence>
<evidence type="ECO:0000313" key="2">
    <source>
        <dbReference type="Proteomes" id="UP001626550"/>
    </source>
</evidence>
<dbReference type="Gene3D" id="3.30.420.10">
    <property type="entry name" value="Ribonuclease H-like superfamily/Ribonuclease H"/>
    <property type="match status" value="1"/>
</dbReference>
<evidence type="ECO:0000313" key="1">
    <source>
        <dbReference type="EMBL" id="KAL3306924.1"/>
    </source>
</evidence>
<feature type="non-terminal residue" evidence="1">
    <location>
        <position position="250"/>
    </location>
</feature>